<proteinExistence type="predicted"/>
<dbReference type="CDD" id="cd00593">
    <property type="entry name" value="RIBOc"/>
    <property type="match status" value="1"/>
</dbReference>
<evidence type="ECO:0000313" key="2">
    <source>
        <dbReference type="EMBL" id="KAJ5710169.1"/>
    </source>
</evidence>
<reference evidence="2" key="2">
    <citation type="submission" date="2023-01" db="EMBL/GenBank/DDBJ databases">
        <authorList>
            <person name="Petersen C."/>
        </authorList>
    </citation>
    <scope>NUCLEOTIDE SEQUENCE</scope>
    <source>
        <strain evidence="2">IBT 17514</strain>
    </source>
</reference>
<accession>A0AAD6MSI7</accession>
<dbReference type="GO" id="GO:0006396">
    <property type="term" value="P:RNA processing"/>
    <property type="evidence" value="ECO:0007669"/>
    <property type="project" value="InterPro"/>
</dbReference>
<feature type="domain" description="RNase III" evidence="1">
    <location>
        <begin position="10"/>
        <end position="129"/>
    </location>
</feature>
<comment type="caution">
    <text evidence="2">The sequence shown here is derived from an EMBL/GenBank/DDBJ whole genome shotgun (WGS) entry which is preliminary data.</text>
</comment>
<gene>
    <name evidence="2" type="ORF">N7493_009761</name>
</gene>
<evidence type="ECO:0000259" key="1">
    <source>
        <dbReference type="PROSITE" id="PS50142"/>
    </source>
</evidence>
<evidence type="ECO:0000313" key="3">
    <source>
        <dbReference type="Proteomes" id="UP001215712"/>
    </source>
</evidence>
<reference evidence="2" key="1">
    <citation type="journal article" date="2023" name="IMA Fungus">
        <title>Comparative genomic study of the Penicillium genus elucidates a diverse pangenome and 15 lateral gene transfer events.</title>
        <authorList>
            <person name="Petersen C."/>
            <person name="Sorensen T."/>
            <person name="Nielsen M.R."/>
            <person name="Sondergaard T.E."/>
            <person name="Sorensen J.L."/>
            <person name="Fitzpatrick D.A."/>
            <person name="Frisvad J.C."/>
            <person name="Nielsen K.L."/>
        </authorList>
    </citation>
    <scope>NUCLEOTIDE SEQUENCE</scope>
    <source>
        <strain evidence="2">IBT 17514</strain>
    </source>
</reference>
<dbReference type="InterPro" id="IPR000999">
    <property type="entry name" value="RNase_III_dom"/>
</dbReference>
<dbReference type="AlphaFoldDB" id="A0AAD6MSI7"/>
<dbReference type="InterPro" id="IPR036389">
    <property type="entry name" value="RNase_III_sf"/>
</dbReference>
<dbReference type="PROSITE" id="PS50142">
    <property type="entry name" value="RNASE_3_2"/>
    <property type="match status" value="1"/>
</dbReference>
<name>A0AAD6MSI7_9EURO</name>
<dbReference type="GO" id="GO:0004525">
    <property type="term" value="F:ribonuclease III activity"/>
    <property type="evidence" value="ECO:0007669"/>
    <property type="project" value="InterPro"/>
</dbReference>
<dbReference type="SMART" id="SM00535">
    <property type="entry name" value="RIBOc"/>
    <property type="match status" value="1"/>
</dbReference>
<sequence>MAIFLSDAKIEAVEKIIQYEFQDKRLLEQAFEAAGSTSRPEGNKRLAQLGDATLRLSLNLAGFEAKRSIGHITISLSKKANNDNLASIGFAFGLDKIIILNPSAQGAVPKRLMATTVEALIGAVYLDSQKSIKVTLAVIKALGLDQAE</sequence>
<dbReference type="SUPFAM" id="SSF69065">
    <property type="entry name" value="RNase III domain-like"/>
    <property type="match status" value="1"/>
</dbReference>
<keyword evidence="3" id="KW-1185">Reference proteome</keyword>
<dbReference type="EMBL" id="JAQJAN010000017">
    <property type="protein sequence ID" value="KAJ5710169.1"/>
    <property type="molecule type" value="Genomic_DNA"/>
</dbReference>
<dbReference type="Pfam" id="PF14622">
    <property type="entry name" value="Ribonucleas_3_3"/>
    <property type="match status" value="1"/>
</dbReference>
<dbReference type="Proteomes" id="UP001215712">
    <property type="component" value="Unassembled WGS sequence"/>
</dbReference>
<dbReference type="Gene3D" id="1.10.1520.10">
    <property type="entry name" value="Ribonuclease III domain"/>
    <property type="match status" value="1"/>
</dbReference>
<protein>
    <recommendedName>
        <fullName evidence="1">RNase III domain-containing protein</fullName>
    </recommendedName>
</protein>
<organism evidence="2 3">
    <name type="scientific">Penicillium malachiteum</name>
    <dbReference type="NCBI Taxonomy" id="1324776"/>
    <lineage>
        <taxon>Eukaryota</taxon>
        <taxon>Fungi</taxon>
        <taxon>Dikarya</taxon>
        <taxon>Ascomycota</taxon>
        <taxon>Pezizomycotina</taxon>
        <taxon>Eurotiomycetes</taxon>
        <taxon>Eurotiomycetidae</taxon>
        <taxon>Eurotiales</taxon>
        <taxon>Aspergillaceae</taxon>
        <taxon>Penicillium</taxon>
    </lineage>
</organism>